<reference evidence="2 3" key="1">
    <citation type="journal article" date="2016" name="Nat. Commun.">
        <title>Thousands of microbial genomes shed light on interconnected biogeochemical processes in an aquifer system.</title>
        <authorList>
            <person name="Anantharaman K."/>
            <person name="Brown C.T."/>
            <person name="Hug L.A."/>
            <person name="Sharon I."/>
            <person name="Castelle C.J."/>
            <person name="Probst A.J."/>
            <person name="Thomas B.C."/>
            <person name="Singh A."/>
            <person name="Wilkins M.J."/>
            <person name="Karaoz U."/>
            <person name="Brodie E.L."/>
            <person name="Williams K.H."/>
            <person name="Hubbard S.S."/>
            <person name="Banfield J.F."/>
        </authorList>
    </citation>
    <scope>NUCLEOTIDE SEQUENCE [LARGE SCALE GENOMIC DNA]</scope>
</reference>
<sequence length="212" mass="22340">MFVDVGIGSRLDITDYAYFDGASTTPPWAMDQETGEIKTGRFIDFGDGDLASVRSIMSASGSWSLDENGKLIVKEIETEKLKVGTSEKPNGITLYDSATQQPYCLRITNGTPVSAEGECSSENISSPAPAQATPPPAENPPDNQAGEPSDPEETLPPADLPADTTQETPPAVEPPAPEEELPAEAETPTESVEAEPEPVPPPTDIGSDTITP</sequence>
<accession>A0A1F4XX70</accession>
<proteinExistence type="predicted"/>
<protein>
    <submittedName>
        <fullName evidence="2">Uncharacterized protein</fullName>
    </submittedName>
</protein>
<dbReference type="EMBL" id="MEWZ01000025">
    <property type="protein sequence ID" value="OGC86337.1"/>
    <property type="molecule type" value="Genomic_DNA"/>
</dbReference>
<evidence type="ECO:0000313" key="2">
    <source>
        <dbReference type="EMBL" id="OGC86337.1"/>
    </source>
</evidence>
<gene>
    <name evidence="2" type="ORF">A2949_03260</name>
</gene>
<comment type="caution">
    <text evidence="2">The sequence shown here is derived from an EMBL/GenBank/DDBJ whole genome shotgun (WGS) entry which is preliminary data.</text>
</comment>
<organism evidence="2 3">
    <name type="scientific">Candidatus Adlerbacteria bacterium RIFCSPLOWO2_01_FULL_54_21b</name>
    <dbReference type="NCBI Taxonomy" id="1797245"/>
    <lineage>
        <taxon>Bacteria</taxon>
        <taxon>Candidatus Adleribacteriota</taxon>
    </lineage>
</organism>
<name>A0A1F4XX70_9BACT</name>
<evidence type="ECO:0000256" key="1">
    <source>
        <dbReference type="SAM" id="MobiDB-lite"/>
    </source>
</evidence>
<feature type="region of interest" description="Disordered" evidence="1">
    <location>
        <begin position="113"/>
        <end position="212"/>
    </location>
</feature>
<dbReference type="Proteomes" id="UP000178585">
    <property type="component" value="Unassembled WGS sequence"/>
</dbReference>
<evidence type="ECO:0000313" key="3">
    <source>
        <dbReference type="Proteomes" id="UP000178585"/>
    </source>
</evidence>
<dbReference type="AlphaFoldDB" id="A0A1F4XX70"/>